<evidence type="ECO:0000313" key="1">
    <source>
        <dbReference type="EMBL" id="GBP69235.1"/>
    </source>
</evidence>
<accession>A0A4C1Y4B0</accession>
<dbReference type="AlphaFoldDB" id="A0A4C1Y4B0"/>
<evidence type="ECO:0000313" key="2">
    <source>
        <dbReference type="Proteomes" id="UP000299102"/>
    </source>
</evidence>
<keyword evidence="2" id="KW-1185">Reference proteome</keyword>
<dbReference type="Proteomes" id="UP000299102">
    <property type="component" value="Unassembled WGS sequence"/>
</dbReference>
<dbReference type="EMBL" id="BGZK01001034">
    <property type="protein sequence ID" value="GBP69235.1"/>
    <property type="molecule type" value="Genomic_DNA"/>
</dbReference>
<comment type="caution">
    <text evidence="1">The sequence shown here is derived from an EMBL/GenBank/DDBJ whole genome shotgun (WGS) entry which is preliminary data.</text>
</comment>
<gene>
    <name evidence="1" type="ORF">EVAR_96749_1</name>
</gene>
<organism evidence="1 2">
    <name type="scientific">Eumeta variegata</name>
    <name type="common">Bagworm moth</name>
    <name type="synonym">Eumeta japonica</name>
    <dbReference type="NCBI Taxonomy" id="151549"/>
    <lineage>
        <taxon>Eukaryota</taxon>
        <taxon>Metazoa</taxon>
        <taxon>Ecdysozoa</taxon>
        <taxon>Arthropoda</taxon>
        <taxon>Hexapoda</taxon>
        <taxon>Insecta</taxon>
        <taxon>Pterygota</taxon>
        <taxon>Neoptera</taxon>
        <taxon>Endopterygota</taxon>
        <taxon>Lepidoptera</taxon>
        <taxon>Glossata</taxon>
        <taxon>Ditrysia</taxon>
        <taxon>Tineoidea</taxon>
        <taxon>Psychidae</taxon>
        <taxon>Oiketicinae</taxon>
        <taxon>Eumeta</taxon>
    </lineage>
</organism>
<reference evidence="1 2" key="1">
    <citation type="journal article" date="2019" name="Commun. Biol.">
        <title>The bagworm genome reveals a unique fibroin gene that provides high tensile strength.</title>
        <authorList>
            <person name="Kono N."/>
            <person name="Nakamura H."/>
            <person name="Ohtoshi R."/>
            <person name="Tomita M."/>
            <person name="Numata K."/>
            <person name="Arakawa K."/>
        </authorList>
    </citation>
    <scope>NUCLEOTIDE SEQUENCE [LARGE SCALE GENOMIC DNA]</scope>
</reference>
<proteinExistence type="predicted"/>
<sequence>MVAQWLGVLSSYRKVPSSIKIKSLIPSFGMHDKTYIPDVLTAPTPTGVTSPRSTLANKVPECHLASLGPVPSSLVHAVTQLDEVYGPSERCTIGLGRRRVVGY</sequence>
<protein>
    <submittedName>
        <fullName evidence="1">Uncharacterized protein</fullName>
    </submittedName>
</protein>
<name>A0A4C1Y4B0_EUMVA</name>